<evidence type="ECO:0000313" key="5">
    <source>
        <dbReference type="Proteomes" id="UP000178370"/>
    </source>
</evidence>
<dbReference type="PIRSF" id="PIRSF000498">
    <property type="entry name" value="Riboflavin_syn_A"/>
    <property type="match status" value="1"/>
</dbReference>
<dbReference type="InterPro" id="IPR026017">
    <property type="entry name" value="Lumazine-bd_dom"/>
</dbReference>
<dbReference type="PANTHER" id="PTHR21098">
    <property type="entry name" value="RIBOFLAVIN SYNTHASE ALPHA CHAIN"/>
    <property type="match status" value="1"/>
</dbReference>
<dbReference type="PROSITE" id="PS51177">
    <property type="entry name" value="LUMAZINE_BIND"/>
    <property type="match status" value="2"/>
</dbReference>
<dbReference type="CDD" id="cd00402">
    <property type="entry name" value="Riboflavin_synthase_like"/>
    <property type="match status" value="1"/>
</dbReference>
<feature type="repeat" description="Lumazine-binding" evidence="2">
    <location>
        <begin position="96"/>
        <end position="192"/>
    </location>
</feature>
<dbReference type="SUPFAM" id="SSF63380">
    <property type="entry name" value="Riboflavin synthase domain-like"/>
    <property type="match status" value="2"/>
</dbReference>
<protein>
    <recommendedName>
        <fullName evidence="3">Lumazine-binding domain-containing protein</fullName>
    </recommendedName>
</protein>
<feature type="domain" description="Lumazine-binding" evidence="3">
    <location>
        <begin position="1"/>
        <end position="95"/>
    </location>
</feature>
<accession>A0A1F6CP20</accession>
<dbReference type="Gene3D" id="2.40.30.20">
    <property type="match status" value="2"/>
</dbReference>
<feature type="repeat" description="Lumazine-binding" evidence="2">
    <location>
        <begin position="1"/>
        <end position="95"/>
    </location>
</feature>
<gene>
    <name evidence="4" type="ORF">A2763_02805</name>
</gene>
<evidence type="ECO:0000256" key="1">
    <source>
        <dbReference type="ARBA" id="ARBA00022737"/>
    </source>
</evidence>
<feature type="domain" description="Lumazine-binding" evidence="3">
    <location>
        <begin position="96"/>
        <end position="192"/>
    </location>
</feature>
<dbReference type="GO" id="GO:0004746">
    <property type="term" value="F:riboflavin synthase activity"/>
    <property type="evidence" value="ECO:0007669"/>
    <property type="project" value="TreeGrafter"/>
</dbReference>
<comment type="caution">
    <text evidence="4">The sequence shown here is derived from an EMBL/GenBank/DDBJ whole genome shotgun (WGS) entry which is preliminary data.</text>
</comment>
<dbReference type="GO" id="GO:0009231">
    <property type="term" value="P:riboflavin biosynthetic process"/>
    <property type="evidence" value="ECO:0007669"/>
    <property type="project" value="TreeGrafter"/>
</dbReference>
<evidence type="ECO:0000259" key="3">
    <source>
        <dbReference type="PROSITE" id="PS51177"/>
    </source>
</evidence>
<dbReference type="PANTHER" id="PTHR21098:SF0">
    <property type="entry name" value="RIBOFLAVIN SYNTHASE"/>
    <property type="match status" value="1"/>
</dbReference>
<proteinExistence type="predicted"/>
<sequence length="208" mass="22744">MFTGVVEKTSKIVSAEICGGCRCVRIRKPREWKVSNGQSISIDGICSTVVSFEKHSFDVEYMQETLSKTTAASFAKDTVVNLERSLKYGARVEGHLIQGHVDARIRLAATVEKGRSREIIVATPRALGKRITVHGSIALNGVSLTVARKRGATIAVALIPHTTTHTNLGLLSVGDMVNIELDHSALLVRRVARGRVVRNATKRIYKKD</sequence>
<reference evidence="4 5" key="1">
    <citation type="journal article" date="2016" name="Nat. Commun.">
        <title>Thousands of microbial genomes shed light on interconnected biogeochemical processes in an aquifer system.</title>
        <authorList>
            <person name="Anantharaman K."/>
            <person name="Brown C.T."/>
            <person name="Hug L.A."/>
            <person name="Sharon I."/>
            <person name="Castelle C.J."/>
            <person name="Probst A.J."/>
            <person name="Thomas B.C."/>
            <person name="Singh A."/>
            <person name="Wilkins M.J."/>
            <person name="Karaoz U."/>
            <person name="Brodie E.L."/>
            <person name="Williams K.H."/>
            <person name="Hubbard S.S."/>
            <person name="Banfield J.F."/>
        </authorList>
    </citation>
    <scope>NUCLEOTIDE SEQUENCE [LARGE SCALE GENOMIC DNA]</scope>
</reference>
<dbReference type="InterPro" id="IPR017938">
    <property type="entry name" value="Riboflavin_synthase-like_b-brl"/>
</dbReference>
<dbReference type="InterPro" id="IPR001783">
    <property type="entry name" value="Lumazine-bd"/>
</dbReference>
<dbReference type="InterPro" id="IPR023366">
    <property type="entry name" value="ATP_synth_asu-like_sf"/>
</dbReference>
<dbReference type="NCBIfam" id="NF006767">
    <property type="entry name" value="PRK09289.1"/>
    <property type="match status" value="1"/>
</dbReference>
<dbReference type="AlphaFoldDB" id="A0A1F6CP20"/>
<keyword evidence="1" id="KW-0677">Repeat</keyword>
<dbReference type="EMBL" id="MFKV01000005">
    <property type="protein sequence ID" value="OGG50939.1"/>
    <property type="molecule type" value="Genomic_DNA"/>
</dbReference>
<dbReference type="STRING" id="1798482.A2763_02805"/>
<organism evidence="4 5">
    <name type="scientific">Candidatus Kaiserbacteria bacterium RIFCSPHIGHO2_01_FULL_54_36</name>
    <dbReference type="NCBI Taxonomy" id="1798482"/>
    <lineage>
        <taxon>Bacteria</taxon>
        <taxon>Candidatus Kaiseribacteriota</taxon>
    </lineage>
</organism>
<dbReference type="Proteomes" id="UP000178370">
    <property type="component" value="Unassembled WGS sequence"/>
</dbReference>
<evidence type="ECO:0000313" key="4">
    <source>
        <dbReference type="EMBL" id="OGG50939.1"/>
    </source>
</evidence>
<evidence type="ECO:0000256" key="2">
    <source>
        <dbReference type="PROSITE-ProRule" id="PRU00524"/>
    </source>
</evidence>
<dbReference type="Pfam" id="PF00677">
    <property type="entry name" value="Lum_binding"/>
    <property type="match status" value="2"/>
</dbReference>
<name>A0A1F6CP20_9BACT</name>